<dbReference type="AlphaFoldDB" id="A0AB37I9F2"/>
<evidence type="ECO:0008006" key="4">
    <source>
        <dbReference type="Google" id="ProtNLM"/>
    </source>
</evidence>
<protein>
    <recommendedName>
        <fullName evidence="4">Lipoprotein</fullName>
    </recommendedName>
</protein>
<dbReference type="RefSeq" id="WP_240187637.1">
    <property type="nucleotide sequence ID" value="NZ_JBFCRC010000017.1"/>
</dbReference>
<sequence>MKKKSVRLLVLFTLLLLSACGCQRKKDEQANRLVKDLKANAWVIEGTDSTDDPKMTLTFSNRKASFNLDFSSIDYSVDDESNSVHMKKFIKQFSKHIKEEFRYTIKGDIMTWKELWSKSDIMSYKVSKKNETIILTPLSEEETTETKNLVLIPYKKKYQVMKDKILLSSLIIKLNDSEHFPILTIESKHSLLTDTYKAHNLNNKQP</sequence>
<dbReference type="Proteomes" id="UP000253498">
    <property type="component" value="Unassembled WGS sequence"/>
</dbReference>
<organism evidence="2 3">
    <name type="scientific">Enterococcus hirae</name>
    <dbReference type="NCBI Taxonomy" id="1354"/>
    <lineage>
        <taxon>Bacteria</taxon>
        <taxon>Bacillati</taxon>
        <taxon>Bacillota</taxon>
        <taxon>Bacilli</taxon>
        <taxon>Lactobacillales</taxon>
        <taxon>Enterococcaceae</taxon>
        <taxon>Enterococcus</taxon>
    </lineage>
</organism>
<evidence type="ECO:0000313" key="3">
    <source>
        <dbReference type="Proteomes" id="UP000253498"/>
    </source>
</evidence>
<evidence type="ECO:0000313" key="2">
    <source>
        <dbReference type="EMBL" id="RBT68132.1"/>
    </source>
</evidence>
<gene>
    <name evidence="2" type="ORF">EB03_01256</name>
</gene>
<accession>A0AB37I9F2</accession>
<reference evidence="2 3" key="1">
    <citation type="submission" date="2015-06" db="EMBL/GenBank/DDBJ databases">
        <title>The Genome Sequence of Enterococcus hirae 88EA1.</title>
        <authorList>
            <consortium name="The Broad Institute Genomics Platform"/>
            <consortium name="The Broad Institute Genome Sequencing Center for Infectious Disease"/>
            <person name="Earl A.M."/>
            <person name="Van Tyne D."/>
            <person name="Lebreton F."/>
            <person name="Saavedra J.T."/>
            <person name="Gilmore M.S."/>
            <person name="Manson McGuire A."/>
            <person name="Clock S."/>
            <person name="Crupain M."/>
            <person name="Rangan U."/>
            <person name="Young S."/>
            <person name="Abouelleil A."/>
            <person name="Cao P."/>
            <person name="Chapman S.B."/>
            <person name="Griggs A."/>
            <person name="Priest M."/>
            <person name="Shea T."/>
            <person name="Wortman J."/>
            <person name="Nusbaum C."/>
            <person name="Birren B."/>
        </authorList>
    </citation>
    <scope>NUCLEOTIDE SEQUENCE [LARGE SCALE GENOMIC DNA]</scope>
    <source>
        <strain evidence="2 3">88EA1</strain>
    </source>
</reference>
<dbReference type="EMBL" id="LESJ01000005">
    <property type="protein sequence ID" value="RBT68132.1"/>
    <property type="molecule type" value="Genomic_DNA"/>
</dbReference>
<feature type="chain" id="PRO_5044205144" description="Lipoprotein" evidence="1">
    <location>
        <begin position="20"/>
        <end position="206"/>
    </location>
</feature>
<keyword evidence="1" id="KW-0732">Signal</keyword>
<evidence type="ECO:0000256" key="1">
    <source>
        <dbReference type="SAM" id="SignalP"/>
    </source>
</evidence>
<proteinExistence type="predicted"/>
<dbReference type="PROSITE" id="PS51257">
    <property type="entry name" value="PROKAR_LIPOPROTEIN"/>
    <property type="match status" value="1"/>
</dbReference>
<comment type="caution">
    <text evidence="2">The sequence shown here is derived from an EMBL/GenBank/DDBJ whole genome shotgun (WGS) entry which is preliminary data.</text>
</comment>
<feature type="signal peptide" evidence="1">
    <location>
        <begin position="1"/>
        <end position="19"/>
    </location>
</feature>
<name>A0AB37I9F2_ENTHR</name>